<dbReference type="SUPFAM" id="SSF47616">
    <property type="entry name" value="GST C-terminal domain-like"/>
    <property type="match status" value="1"/>
</dbReference>
<evidence type="ECO:0000313" key="1">
    <source>
        <dbReference type="EMBL" id="RKO86034.1"/>
    </source>
</evidence>
<feature type="non-terminal residue" evidence="1">
    <location>
        <position position="1"/>
    </location>
</feature>
<gene>
    <name evidence="1" type="ORF">BDK51DRAFT_29219</name>
</gene>
<keyword evidence="2" id="KW-1185">Reference proteome</keyword>
<proteinExistence type="predicted"/>
<accession>A0A4P9W1Q0</accession>
<evidence type="ECO:0000313" key="2">
    <source>
        <dbReference type="Proteomes" id="UP000269721"/>
    </source>
</evidence>
<evidence type="ECO:0008006" key="3">
    <source>
        <dbReference type="Google" id="ProtNLM"/>
    </source>
</evidence>
<organism evidence="1 2">
    <name type="scientific">Blyttiomyces helicus</name>
    <dbReference type="NCBI Taxonomy" id="388810"/>
    <lineage>
        <taxon>Eukaryota</taxon>
        <taxon>Fungi</taxon>
        <taxon>Fungi incertae sedis</taxon>
        <taxon>Chytridiomycota</taxon>
        <taxon>Chytridiomycota incertae sedis</taxon>
        <taxon>Chytridiomycetes</taxon>
        <taxon>Chytridiomycetes incertae sedis</taxon>
        <taxon>Blyttiomyces</taxon>
    </lineage>
</organism>
<reference evidence="2" key="1">
    <citation type="journal article" date="2018" name="Nat. Microbiol.">
        <title>Leveraging single-cell genomics to expand the fungal tree of life.</title>
        <authorList>
            <person name="Ahrendt S.R."/>
            <person name="Quandt C.A."/>
            <person name="Ciobanu D."/>
            <person name="Clum A."/>
            <person name="Salamov A."/>
            <person name="Andreopoulos B."/>
            <person name="Cheng J.F."/>
            <person name="Woyke T."/>
            <person name="Pelin A."/>
            <person name="Henrissat B."/>
            <person name="Reynolds N.K."/>
            <person name="Benny G.L."/>
            <person name="Smith M.E."/>
            <person name="James T.Y."/>
            <person name="Grigoriev I.V."/>
        </authorList>
    </citation>
    <scope>NUCLEOTIDE SEQUENCE [LARGE SCALE GENOMIC DNA]</scope>
</reference>
<name>A0A4P9W1Q0_9FUNG</name>
<protein>
    <recommendedName>
        <fullName evidence="3">GST N-terminal domain-containing protein</fullName>
    </recommendedName>
</protein>
<dbReference type="CDD" id="cd00299">
    <property type="entry name" value="GST_C_family"/>
    <property type="match status" value="1"/>
</dbReference>
<dbReference type="Gene3D" id="3.40.30.110">
    <property type="match status" value="2"/>
</dbReference>
<dbReference type="Pfam" id="PF13410">
    <property type="entry name" value="GST_C_2"/>
    <property type="match status" value="1"/>
</dbReference>
<dbReference type="EMBL" id="KZ998533">
    <property type="protein sequence ID" value="RKO86034.1"/>
    <property type="molecule type" value="Genomic_DNA"/>
</dbReference>
<sequence length="284" mass="31345">DRPETLALTGGYRRIPVMQIGSDIYADTALILDELDRRFPERSLIPVIDSRRQPGVDFALRLWTDRVFFPLLPWTQLPRALHADREKMSNRKIPLDPSHPSYTLSRAAARESLAQIEAHLAHAEPTGWILPGPNPTSADVHLAMNVWFLLFVAGQSWVRSEFPRVVAWVTRLHERAGMEFGAATGGIEMGAEDAVEVAMVGESCVRTGEAHGEVMGAGTGGVRVGDVVDVAPSDYGRDATRGTVVRIDADRVVVRRRDDHVGVTTTVHFPRSGYVVRKARIAKL</sequence>
<dbReference type="Gene3D" id="1.20.1050.10">
    <property type="match status" value="1"/>
</dbReference>
<dbReference type="AlphaFoldDB" id="A0A4P9W1Q0"/>
<dbReference type="OrthoDB" id="202840at2759"/>
<dbReference type="Proteomes" id="UP000269721">
    <property type="component" value="Unassembled WGS sequence"/>
</dbReference>
<dbReference type="InterPro" id="IPR036282">
    <property type="entry name" value="Glutathione-S-Trfase_C_sf"/>
</dbReference>